<evidence type="ECO:0000313" key="1">
    <source>
        <dbReference type="EMBL" id="KAG0281401.1"/>
    </source>
</evidence>
<protein>
    <submittedName>
        <fullName evidence="1">Uncharacterized protein</fullName>
    </submittedName>
</protein>
<proteinExistence type="predicted"/>
<dbReference type="Proteomes" id="UP001194580">
    <property type="component" value="Unassembled WGS sequence"/>
</dbReference>
<gene>
    <name evidence="1" type="ORF">BGZ95_004121</name>
</gene>
<evidence type="ECO:0000313" key="2">
    <source>
        <dbReference type="Proteomes" id="UP001194580"/>
    </source>
</evidence>
<dbReference type="AlphaFoldDB" id="A0AAD4DN61"/>
<name>A0AAD4DN61_9FUNG</name>
<reference evidence="1" key="1">
    <citation type="journal article" date="2020" name="Fungal Divers.">
        <title>Resolving the Mortierellaceae phylogeny through synthesis of multi-gene phylogenetics and phylogenomics.</title>
        <authorList>
            <person name="Vandepol N."/>
            <person name="Liber J."/>
            <person name="Desiro A."/>
            <person name="Na H."/>
            <person name="Kennedy M."/>
            <person name="Barry K."/>
            <person name="Grigoriev I.V."/>
            <person name="Miller A.N."/>
            <person name="O'Donnell K."/>
            <person name="Stajich J.E."/>
            <person name="Bonito G."/>
        </authorList>
    </citation>
    <scope>NUCLEOTIDE SEQUENCE</scope>
    <source>
        <strain evidence="1">NRRL 28262</strain>
    </source>
</reference>
<organism evidence="1 2">
    <name type="scientific">Linnemannia exigua</name>
    <dbReference type="NCBI Taxonomy" id="604196"/>
    <lineage>
        <taxon>Eukaryota</taxon>
        <taxon>Fungi</taxon>
        <taxon>Fungi incertae sedis</taxon>
        <taxon>Mucoromycota</taxon>
        <taxon>Mortierellomycotina</taxon>
        <taxon>Mortierellomycetes</taxon>
        <taxon>Mortierellales</taxon>
        <taxon>Mortierellaceae</taxon>
        <taxon>Linnemannia</taxon>
    </lineage>
</organism>
<comment type="caution">
    <text evidence="1">The sequence shown here is derived from an EMBL/GenBank/DDBJ whole genome shotgun (WGS) entry which is preliminary data.</text>
</comment>
<sequence>MFQLAAGFQKGDSVVSVDLDLAVHSHISLVWRPISQDRFLGYRLDEVLAAPGGISRKYLTALGIVSNNDYYKNIHVLGCETNFGIIPVCQ</sequence>
<accession>A0AAD4DN61</accession>
<feature type="non-terminal residue" evidence="1">
    <location>
        <position position="90"/>
    </location>
</feature>
<dbReference type="EMBL" id="JAAAIL010000020">
    <property type="protein sequence ID" value="KAG0281401.1"/>
    <property type="molecule type" value="Genomic_DNA"/>
</dbReference>
<keyword evidence="2" id="KW-1185">Reference proteome</keyword>